<dbReference type="EMBL" id="CXWC01000002">
    <property type="protein sequence ID" value="CTQ67458.1"/>
    <property type="molecule type" value="Genomic_DNA"/>
</dbReference>
<gene>
    <name evidence="5" type="primary">yhfT</name>
    <name evidence="5" type="ORF">LA5096_01486</name>
</gene>
<dbReference type="AlphaFoldDB" id="A0A0M7AC70"/>
<keyword evidence="6" id="KW-1185">Reference proteome</keyword>
<comment type="similarity">
    <text evidence="1">Belongs to the ATP-dependent AMP-binding enzyme family.</text>
</comment>
<name>A0A0M7AC70_9HYPH</name>
<dbReference type="InterPro" id="IPR045851">
    <property type="entry name" value="AMP-bd_C_sf"/>
</dbReference>
<sequence length="480" mass="51906">MAFVGNRLKDFAAARPGDTALKCGAATWTWRCLVDAIGSVEDLVRHATSRGGRVALLLDDPAALLICFLACARTARIAMVLDPGWPDGQRTRVLSAVRPELLIDTRSYSLVRQQAVLENAVSALNEPDPVENDPFYCGFTSGSTGTPKGYLRNHGSWLWSFELSKREFGISDRDRIVLAGQLTHSLHLYGAVCGLACGHEVVLTPRFDPRSLLADLSGGGAAAVLYATPTQLHFLAEAAERLGPVEPVHQVLASGAKWQDRDRERLAEVFPEAHLFEFYGASETSFITISGSAENAPPGSVGRPPAGIDIVIGDPGAPVPSGEAGAIWVKSNLLFSGYLCGNDPQTRWQDGWLTFGDEGYLDGNGFLFLTGRSNRMIVTSGLNVYPEEIEAVLLSHPDVAAAIVIGLEDPVRGQRLEAAVQMGVPTKRAEDVLLRYCRTRLAAGKLPRRILIFENLPLTAGGKPDIQRVTRELSTRRGVE</sequence>
<dbReference type="GeneID" id="97668906"/>
<dbReference type="Proteomes" id="UP000049983">
    <property type="component" value="Unassembled WGS sequence"/>
</dbReference>
<evidence type="ECO:0000256" key="2">
    <source>
        <dbReference type="ARBA" id="ARBA00022598"/>
    </source>
</evidence>
<feature type="domain" description="AMP-binding enzyme C-terminal" evidence="4">
    <location>
        <begin position="388"/>
        <end position="463"/>
    </location>
</feature>
<reference evidence="6" key="1">
    <citation type="submission" date="2015-07" db="EMBL/GenBank/DDBJ databases">
        <authorList>
            <person name="Rodrigo-Torres Lidia"/>
            <person name="Arahal R.David."/>
        </authorList>
    </citation>
    <scope>NUCLEOTIDE SEQUENCE [LARGE SCALE GENOMIC DNA]</scope>
    <source>
        <strain evidence="6">CECT 5096</strain>
    </source>
</reference>
<dbReference type="InterPro" id="IPR025110">
    <property type="entry name" value="AMP-bd_C"/>
</dbReference>
<dbReference type="InterPro" id="IPR042099">
    <property type="entry name" value="ANL_N_sf"/>
</dbReference>
<dbReference type="SUPFAM" id="SSF56801">
    <property type="entry name" value="Acetyl-CoA synthetase-like"/>
    <property type="match status" value="1"/>
</dbReference>
<dbReference type="Gene3D" id="3.40.50.12780">
    <property type="entry name" value="N-terminal domain of ligase-like"/>
    <property type="match status" value="1"/>
</dbReference>
<evidence type="ECO:0000256" key="1">
    <source>
        <dbReference type="ARBA" id="ARBA00006432"/>
    </source>
</evidence>
<dbReference type="Pfam" id="PF13193">
    <property type="entry name" value="AMP-binding_C"/>
    <property type="match status" value="1"/>
</dbReference>
<proteinExistence type="inferred from homology"/>
<dbReference type="InterPro" id="IPR000873">
    <property type="entry name" value="AMP-dep_synth/lig_dom"/>
</dbReference>
<dbReference type="Pfam" id="PF00501">
    <property type="entry name" value="AMP-binding"/>
    <property type="match status" value="1"/>
</dbReference>
<dbReference type="OrthoDB" id="9803968at2"/>
<dbReference type="Gene3D" id="3.30.300.30">
    <property type="match status" value="1"/>
</dbReference>
<dbReference type="EC" id="6.2.1.-" evidence="5"/>
<feature type="domain" description="AMP-dependent synthetase/ligase" evidence="3">
    <location>
        <begin position="10"/>
        <end position="339"/>
    </location>
</feature>
<evidence type="ECO:0000313" key="5">
    <source>
        <dbReference type="EMBL" id="CTQ67458.1"/>
    </source>
</evidence>
<evidence type="ECO:0000259" key="4">
    <source>
        <dbReference type="Pfam" id="PF13193"/>
    </source>
</evidence>
<dbReference type="RefSeq" id="WP_055115486.1">
    <property type="nucleotide sequence ID" value="NZ_CXWC01000002.1"/>
</dbReference>
<dbReference type="GO" id="GO:0006631">
    <property type="term" value="P:fatty acid metabolic process"/>
    <property type="evidence" value="ECO:0007669"/>
    <property type="project" value="TreeGrafter"/>
</dbReference>
<keyword evidence="2 5" id="KW-0436">Ligase</keyword>
<organism evidence="5 6">
    <name type="scientific">Roseibium album</name>
    <dbReference type="NCBI Taxonomy" id="311410"/>
    <lineage>
        <taxon>Bacteria</taxon>
        <taxon>Pseudomonadati</taxon>
        <taxon>Pseudomonadota</taxon>
        <taxon>Alphaproteobacteria</taxon>
        <taxon>Hyphomicrobiales</taxon>
        <taxon>Stappiaceae</taxon>
        <taxon>Roseibium</taxon>
    </lineage>
</organism>
<accession>A0A0M7AC70</accession>
<dbReference type="PANTHER" id="PTHR43201">
    <property type="entry name" value="ACYL-COA SYNTHETASE"/>
    <property type="match status" value="1"/>
</dbReference>
<protein>
    <submittedName>
        <fullName evidence="5">Putative acyl--CoA ligase YhfT</fullName>
        <ecNumber evidence="5">6.2.1.-</ecNumber>
    </submittedName>
</protein>
<evidence type="ECO:0000313" key="6">
    <source>
        <dbReference type="Proteomes" id="UP000049983"/>
    </source>
</evidence>
<evidence type="ECO:0000259" key="3">
    <source>
        <dbReference type="Pfam" id="PF00501"/>
    </source>
</evidence>
<dbReference type="GO" id="GO:0031956">
    <property type="term" value="F:medium-chain fatty acid-CoA ligase activity"/>
    <property type="evidence" value="ECO:0007669"/>
    <property type="project" value="TreeGrafter"/>
</dbReference>
<dbReference type="PANTHER" id="PTHR43201:SF5">
    <property type="entry name" value="MEDIUM-CHAIN ACYL-COA LIGASE ACSF2, MITOCHONDRIAL"/>
    <property type="match status" value="1"/>
</dbReference>
<dbReference type="STRING" id="311410.LA5095_02630"/>